<protein>
    <submittedName>
        <fullName evidence="2">Methyltransferase domain-containing protein</fullName>
    </submittedName>
</protein>
<keyword evidence="2" id="KW-0489">Methyltransferase</keyword>
<dbReference type="Proteomes" id="UP000198638">
    <property type="component" value="Unassembled WGS sequence"/>
</dbReference>
<reference evidence="3" key="1">
    <citation type="submission" date="2016-10" db="EMBL/GenBank/DDBJ databases">
        <authorList>
            <person name="Varghese N."/>
            <person name="Submissions S."/>
        </authorList>
    </citation>
    <scope>NUCLEOTIDE SEQUENCE [LARGE SCALE GENOMIC DNA]</scope>
    <source>
        <strain evidence="3">LMG 24000</strain>
    </source>
</reference>
<dbReference type="EMBL" id="FNRQ01000003">
    <property type="protein sequence ID" value="SEA82586.1"/>
    <property type="molecule type" value="Genomic_DNA"/>
</dbReference>
<name>A0A1H4ECB2_9BURK</name>
<feature type="domain" description="Methyltransferase" evidence="1">
    <location>
        <begin position="51"/>
        <end position="143"/>
    </location>
</feature>
<dbReference type="GO" id="GO:0008168">
    <property type="term" value="F:methyltransferase activity"/>
    <property type="evidence" value="ECO:0007669"/>
    <property type="project" value="UniProtKB-KW"/>
</dbReference>
<evidence type="ECO:0000313" key="2">
    <source>
        <dbReference type="EMBL" id="SEA82586.1"/>
    </source>
</evidence>
<accession>A0A1H4ECB2</accession>
<dbReference type="Gene3D" id="3.40.50.150">
    <property type="entry name" value="Vaccinia Virus protein VP39"/>
    <property type="match status" value="1"/>
</dbReference>
<keyword evidence="3" id="KW-1185">Reference proteome</keyword>
<keyword evidence="2" id="KW-0808">Transferase</keyword>
<dbReference type="SUPFAM" id="SSF53335">
    <property type="entry name" value="S-adenosyl-L-methionine-dependent methyltransferases"/>
    <property type="match status" value="1"/>
</dbReference>
<organism evidence="2 3">
    <name type="scientific">Paraburkholderia sartisoli</name>
    <dbReference type="NCBI Taxonomy" id="83784"/>
    <lineage>
        <taxon>Bacteria</taxon>
        <taxon>Pseudomonadati</taxon>
        <taxon>Pseudomonadota</taxon>
        <taxon>Betaproteobacteria</taxon>
        <taxon>Burkholderiales</taxon>
        <taxon>Burkholderiaceae</taxon>
        <taxon>Paraburkholderia</taxon>
    </lineage>
</organism>
<proteinExistence type="predicted"/>
<dbReference type="RefSeq" id="WP_090533400.1">
    <property type="nucleotide sequence ID" value="NZ_FNRQ01000003.1"/>
</dbReference>
<dbReference type="STRING" id="83784.SAMN05192564_103260"/>
<dbReference type="AlphaFoldDB" id="A0A1H4ECB2"/>
<dbReference type="InterPro" id="IPR041698">
    <property type="entry name" value="Methyltransf_25"/>
</dbReference>
<dbReference type="InterPro" id="IPR029063">
    <property type="entry name" value="SAM-dependent_MTases_sf"/>
</dbReference>
<dbReference type="OrthoDB" id="9810247at2"/>
<sequence length="275" mass="31211">MNLGKALDHVNQSAWNSRDARREFTTHPGWSDPGERAAIEWVASRTRGQPILDVGVGAGRTVPMLTALSSDYTAVDYTHRLIDLCKERHPGLDLRWMDARDMSALPSGHYAFVQFSWNGIDCVDYDDRMRILQEMKRVTRPGGLILFSSHNREGPGYREPFSRIFPVFTFNPLKLGVRTMRTLRRLPAASYNYLRHARLTRDFDGYSIATAAAHNFGIVIVYTTLAHERRQIADLGLELEAVFGSTDTQRIPDDAASSDAWWLHFVARKPEHPLA</sequence>
<dbReference type="Pfam" id="PF13649">
    <property type="entry name" value="Methyltransf_25"/>
    <property type="match status" value="1"/>
</dbReference>
<evidence type="ECO:0000313" key="3">
    <source>
        <dbReference type="Proteomes" id="UP000198638"/>
    </source>
</evidence>
<dbReference type="GO" id="GO:0032259">
    <property type="term" value="P:methylation"/>
    <property type="evidence" value="ECO:0007669"/>
    <property type="project" value="UniProtKB-KW"/>
</dbReference>
<gene>
    <name evidence="2" type="ORF">SAMN05192564_103260</name>
</gene>
<dbReference type="CDD" id="cd02440">
    <property type="entry name" value="AdoMet_MTases"/>
    <property type="match status" value="1"/>
</dbReference>
<evidence type="ECO:0000259" key="1">
    <source>
        <dbReference type="Pfam" id="PF13649"/>
    </source>
</evidence>